<reference evidence="5 6" key="1">
    <citation type="journal article" date="2012" name="BMC Genomics">
        <title>Comparative genomic analysis and phylogenetic position of Theileria equi.</title>
        <authorList>
            <person name="Kappmeyer L.S."/>
            <person name="Thiagarajan M."/>
            <person name="Herndon D.R."/>
            <person name="Ramsay J.D."/>
            <person name="Caler E."/>
            <person name="Djikeng A."/>
            <person name="Gillespie J.J."/>
            <person name="Lau A.O."/>
            <person name="Roalson E.H."/>
            <person name="Silva J.C."/>
            <person name="Silva M.G."/>
            <person name="Suarez C.E."/>
            <person name="Ueti M.W."/>
            <person name="Nene V.M."/>
            <person name="Mealey R.H."/>
            <person name="Knowles D.P."/>
            <person name="Brayton K.A."/>
        </authorList>
    </citation>
    <scope>NUCLEOTIDE SEQUENCE [LARGE SCALE GENOMIC DNA]</scope>
    <source>
        <strain evidence="5 6">WA</strain>
    </source>
</reference>
<gene>
    <name evidence="5" type="ORF">BEWA_018040</name>
</gene>
<dbReference type="eggNOG" id="ENOG502QV38">
    <property type="taxonomic scope" value="Eukaryota"/>
</dbReference>
<protein>
    <recommendedName>
        <fullName evidence="7">ENTH domain-containing protein</fullName>
    </recommendedName>
</protein>
<evidence type="ECO:0000313" key="5">
    <source>
        <dbReference type="EMBL" id="AFZ78963.1"/>
    </source>
</evidence>
<dbReference type="KEGG" id="beq:BEWA_018040"/>
<evidence type="ECO:0000256" key="2">
    <source>
        <dbReference type="ARBA" id="ARBA00004555"/>
    </source>
</evidence>
<dbReference type="RefSeq" id="XP_004828629.1">
    <property type="nucleotide sequence ID" value="XM_004828572.1"/>
</dbReference>
<evidence type="ECO:0000313" key="6">
    <source>
        <dbReference type="Proteomes" id="UP000031512"/>
    </source>
</evidence>
<organism evidence="5 6">
    <name type="scientific">Theileria equi strain WA</name>
    <dbReference type="NCBI Taxonomy" id="1537102"/>
    <lineage>
        <taxon>Eukaryota</taxon>
        <taxon>Sar</taxon>
        <taxon>Alveolata</taxon>
        <taxon>Apicomplexa</taxon>
        <taxon>Aconoidasida</taxon>
        <taxon>Piroplasmida</taxon>
        <taxon>Theileriidae</taxon>
        <taxon>Theileria</taxon>
    </lineage>
</organism>
<name>L0AUR1_THEEQ</name>
<dbReference type="InterPro" id="IPR008942">
    <property type="entry name" value="ENTH_VHS"/>
</dbReference>
<evidence type="ECO:0000256" key="3">
    <source>
        <dbReference type="ARBA" id="ARBA00023034"/>
    </source>
</evidence>
<proteinExistence type="predicted"/>
<keyword evidence="4" id="KW-0968">Cytoplasmic vesicle</keyword>
<dbReference type="Proteomes" id="UP000031512">
    <property type="component" value="Chromosome 1"/>
</dbReference>
<dbReference type="InterPro" id="IPR035802">
    <property type="entry name" value="ENTH/VHS_tepsin"/>
</dbReference>
<evidence type="ECO:0000256" key="1">
    <source>
        <dbReference type="ARBA" id="ARBA00004541"/>
    </source>
</evidence>
<dbReference type="PANTHER" id="PTHR21514:SF0">
    <property type="entry name" value="AP-4 COMPLEX ACCESSORY SUBUNIT TEPSIN"/>
    <property type="match status" value="1"/>
</dbReference>
<dbReference type="GO" id="GO:0031410">
    <property type="term" value="C:cytoplasmic vesicle"/>
    <property type="evidence" value="ECO:0007669"/>
    <property type="project" value="UniProtKB-SubCell"/>
</dbReference>
<evidence type="ECO:0008006" key="7">
    <source>
        <dbReference type="Google" id="ProtNLM"/>
    </source>
</evidence>
<dbReference type="Gene3D" id="1.25.40.90">
    <property type="match status" value="1"/>
</dbReference>
<dbReference type="PANTHER" id="PTHR21514">
    <property type="entry name" value="AP-4 COMPLEX ACCESSORY SUBUNIT TEPSIN"/>
    <property type="match status" value="1"/>
</dbReference>
<dbReference type="EMBL" id="CP001669">
    <property type="protein sequence ID" value="AFZ78963.1"/>
    <property type="molecule type" value="Genomic_DNA"/>
</dbReference>
<dbReference type="OrthoDB" id="361701at2759"/>
<dbReference type="STRING" id="1537102.L0AUR1"/>
<accession>L0AUR1</accession>
<keyword evidence="6" id="KW-1185">Reference proteome</keyword>
<dbReference type="InterPro" id="IPR039273">
    <property type="entry name" value="TEPSIN"/>
</dbReference>
<sequence>MMYNDGLTSLTLQQRDLLSRLTSASSDPVPGYLYNEIIELIKSDISLLGIVQDYCINKLSRKEPYIKYKCLKLLKHLCNQLPNDFIRSKVTQSQVLLQCRGYKAQFSEYNGDYLSKLIRTEVEDLIKVVCSYDSSFDSNNSIAVDTMKDRIIGFGNSGHSNASNNGFHSQPSIDYQQSSKMVGFGNQVAPDTSYSMFSRNGTLKMLSEVANKYLSSEIVEKIEKVGSAITTTAMEQIEKHIGYGSADRKFSPSIPQHSYHNVAPRINTYGTHIDHKIPILSTDDNSLVASDEKYHIPGEEEVKFAKEMISFTGIKISPSPQLIEEFIKKMDTMDKQVIVDELLKHLNSRSNKWQTHFRILSILESFLIKGILSQRIVDGFKSTAIPIFDKCKLESQLHNKATKLVNLICDYTGPSYDMETSAKSVKQSQSIPSDEISNDLDLLSFDRSAKEKHKPTTEDIDLFNLNTPANIAHTTANNLGEKETNTVDDPFSFLGDTLKGYTKPSHQIDLL</sequence>
<comment type="subcellular location">
    <subcellularLocation>
        <location evidence="1">Cytoplasmic vesicle</location>
    </subcellularLocation>
    <subcellularLocation>
        <location evidence="2">Golgi apparatus</location>
    </subcellularLocation>
</comment>
<evidence type="ECO:0000256" key="4">
    <source>
        <dbReference type="ARBA" id="ARBA00023329"/>
    </source>
</evidence>
<dbReference type="GO" id="GO:0032588">
    <property type="term" value="C:trans-Golgi network membrane"/>
    <property type="evidence" value="ECO:0007669"/>
    <property type="project" value="TreeGrafter"/>
</dbReference>
<keyword evidence="3" id="KW-0333">Golgi apparatus</keyword>
<dbReference type="GeneID" id="15803661"/>
<dbReference type="AlphaFoldDB" id="L0AUR1"/>
<dbReference type="VEuPathDB" id="PiroplasmaDB:BEWA_018040"/>
<dbReference type="CDD" id="cd03572">
    <property type="entry name" value="ENTH_like_Tepsin"/>
    <property type="match status" value="1"/>
</dbReference>